<dbReference type="PANTHER" id="PTHR48105">
    <property type="entry name" value="THIOREDOXIN REDUCTASE 1-RELATED-RELATED"/>
    <property type="match status" value="1"/>
</dbReference>
<dbReference type="PRINTS" id="PR00368">
    <property type="entry name" value="FADPNR"/>
</dbReference>
<dbReference type="InterPro" id="IPR050097">
    <property type="entry name" value="Ferredoxin-NADP_redctase_2"/>
</dbReference>
<evidence type="ECO:0000259" key="4">
    <source>
        <dbReference type="Pfam" id="PF07992"/>
    </source>
</evidence>
<name>A0ABQ4STF3_9HYPH</name>
<dbReference type="Pfam" id="PF07992">
    <property type="entry name" value="Pyr_redox_2"/>
    <property type="match status" value="1"/>
</dbReference>
<keyword evidence="3" id="KW-0560">Oxidoreductase</keyword>
<dbReference type="InterPro" id="IPR036188">
    <property type="entry name" value="FAD/NAD-bd_sf"/>
</dbReference>
<sequence>MRDVIIVGGGPAGLNAALILGRCRRTVLLCDKGEPRNAATSLTWGVFTRDGTPPFELRARAEADLERYPTVERREAEVVDARRLDEGFEITCADGRRERARRLILATGLHQDLPEVAGFAEHWGRGVHSCPYCDGYELRDQPIAAYAHGERARGFALELTGWSGDVTLCTDGRPTPLDAESRERLARNGVRVVETPISALEGDRSGPRRLRFADGGKRPCRAVFLMPEGGRPSELMERLGCAIADNGTVPTRDYERTEVPGLFVAGDASRRVQFAVVAAAEGAMAAFAVNTELLREDTR</sequence>
<keyword evidence="6" id="KW-1185">Reference proteome</keyword>
<evidence type="ECO:0000256" key="1">
    <source>
        <dbReference type="ARBA" id="ARBA00018719"/>
    </source>
</evidence>
<comment type="caution">
    <text evidence="5">The sequence shown here is derived from an EMBL/GenBank/DDBJ whole genome shotgun (WGS) entry which is preliminary data.</text>
</comment>
<feature type="domain" description="FAD/NAD(P)-binding" evidence="4">
    <location>
        <begin position="3"/>
        <end position="282"/>
    </location>
</feature>
<dbReference type="PRINTS" id="PR00469">
    <property type="entry name" value="PNDRDTASEII"/>
</dbReference>
<dbReference type="RefSeq" id="WP_238273874.1">
    <property type="nucleotide sequence ID" value="NZ_BPQR01000007.1"/>
</dbReference>
<accession>A0ABQ4STF3</accession>
<dbReference type="EMBL" id="BPQR01000007">
    <property type="protein sequence ID" value="GJE05150.1"/>
    <property type="molecule type" value="Genomic_DNA"/>
</dbReference>
<evidence type="ECO:0000256" key="2">
    <source>
        <dbReference type="ARBA" id="ARBA00022630"/>
    </source>
</evidence>
<proteinExistence type="predicted"/>
<organism evidence="5 6">
    <name type="scientific">Methylobacterium jeotgali</name>
    <dbReference type="NCBI Taxonomy" id="381630"/>
    <lineage>
        <taxon>Bacteria</taxon>
        <taxon>Pseudomonadati</taxon>
        <taxon>Pseudomonadota</taxon>
        <taxon>Alphaproteobacteria</taxon>
        <taxon>Hyphomicrobiales</taxon>
        <taxon>Methylobacteriaceae</taxon>
        <taxon>Methylobacterium</taxon>
    </lineage>
</organism>
<evidence type="ECO:0000256" key="3">
    <source>
        <dbReference type="ARBA" id="ARBA00023002"/>
    </source>
</evidence>
<dbReference type="Proteomes" id="UP001055102">
    <property type="component" value="Unassembled WGS sequence"/>
</dbReference>
<evidence type="ECO:0000313" key="6">
    <source>
        <dbReference type="Proteomes" id="UP001055102"/>
    </source>
</evidence>
<keyword evidence="2" id="KW-0285">Flavoprotein</keyword>
<evidence type="ECO:0000313" key="5">
    <source>
        <dbReference type="EMBL" id="GJE05150.1"/>
    </source>
</evidence>
<reference evidence="5" key="2">
    <citation type="submission" date="2021-08" db="EMBL/GenBank/DDBJ databases">
        <authorList>
            <person name="Tani A."/>
            <person name="Ola A."/>
            <person name="Ogura Y."/>
            <person name="Katsura K."/>
            <person name="Hayashi T."/>
        </authorList>
    </citation>
    <scope>NUCLEOTIDE SEQUENCE</scope>
    <source>
        <strain evidence="5">LMG 23639</strain>
    </source>
</reference>
<dbReference type="InterPro" id="IPR023753">
    <property type="entry name" value="FAD/NAD-binding_dom"/>
</dbReference>
<dbReference type="SUPFAM" id="SSF51905">
    <property type="entry name" value="FAD/NAD(P)-binding domain"/>
    <property type="match status" value="1"/>
</dbReference>
<protein>
    <recommendedName>
        <fullName evidence="1">Thioredoxin reductase</fullName>
    </recommendedName>
</protein>
<reference evidence="5" key="1">
    <citation type="journal article" date="2021" name="Front. Microbiol.">
        <title>Comprehensive Comparative Genomics and Phenotyping of Methylobacterium Species.</title>
        <authorList>
            <person name="Alessa O."/>
            <person name="Ogura Y."/>
            <person name="Fujitani Y."/>
            <person name="Takami H."/>
            <person name="Hayashi T."/>
            <person name="Sahin N."/>
            <person name="Tani A."/>
        </authorList>
    </citation>
    <scope>NUCLEOTIDE SEQUENCE</scope>
    <source>
        <strain evidence="5">LMG 23639</strain>
    </source>
</reference>
<dbReference type="Gene3D" id="3.50.50.60">
    <property type="entry name" value="FAD/NAD(P)-binding domain"/>
    <property type="match status" value="2"/>
</dbReference>
<gene>
    <name evidence="5" type="primary">trxB_1</name>
    <name evidence="5" type="ORF">AOPFMNJM_0447</name>
</gene>